<dbReference type="AlphaFoldDB" id="A0A084VH30"/>
<protein>
    <submittedName>
        <fullName evidence="1 2">Phosphatase and actin regulator 3</fullName>
    </submittedName>
</protein>
<keyword evidence="3" id="KW-1185">Reference proteome</keyword>
<name>A0A084VH30_ANOSI</name>
<evidence type="ECO:0000313" key="3">
    <source>
        <dbReference type="Proteomes" id="UP000030765"/>
    </source>
</evidence>
<reference evidence="2" key="2">
    <citation type="submission" date="2020-05" db="UniProtKB">
        <authorList>
            <consortium name="EnsemblMetazoa"/>
        </authorList>
    </citation>
    <scope>IDENTIFICATION</scope>
</reference>
<accession>A0A084VH30</accession>
<reference evidence="1 3" key="1">
    <citation type="journal article" date="2014" name="BMC Genomics">
        <title>Genome sequence of Anopheles sinensis provides insight into genetics basis of mosquito competence for malaria parasites.</title>
        <authorList>
            <person name="Zhou D."/>
            <person name="Zhang D."/>
            <person name="Ding G."/>
            <person name="Shi L."/>
            <person name="Hou Q."/>
            <person name="Ye Y."/>
            <person name="Xu Y."/>
            <person name="Zhou H."/>
            <person name="Xiong C."/>
            <person name="Li S."/>
            <person name="Yu J."/>
            <person name="Hong S."/>
            <person name="Yu X."/>
            <person name="Zou P."/>
            <person name="Chen C."/>
            <person name="Chang X."/>
            <person name="Wang W."/>
            <person name="Lv Y."/>
            <person name="Sun Y."/>
            <person name="Ma L."/>
            <person name="Shen B."/>
            <person name="Zhu C."/>
        </authorList>
    </citation>
    <scope>NUCLEOTIDE SEQUENCE [LARGE SCALE GENOMIC DNA]</scope>
</reference>
<dbReference type="Proteomes" id="UP000030765">
    <property type="component" value="Unassembled WGS sequence"/>
</dbReference>
<evidence type="ECO:0000313" key="2">
    <source>
        <dbReference type="EnsemblMetazoa" id="ASIC004495-PA"/>
    </source>
</evidence>
<organism evidence="1">
    <name type="scientific">Anopheles sinensis</name>
    <name type="common">Mosquito</name>
    <dbReference type="NCBI Taxonomy" id="74873"/>
    <lineage>
        <taxon>Eukaryota</taxon>
        <taxon>Metazoa</taxon>
        <taxon>Ecdysozoa</taxon>
        <taxon>Arthropoda</taxon>
        <taxon>Hexapoda</taxon>
        <taxon>Insecta</taxon>
        <taxon>Pterygota</taxon>
        <taxon>Neoptera</taxon>
        <taxon>Endopterygota</taxon>
        <taxon>Diptera</taxon>
        <taxon>Nematocera</taxon>
        <taxon>Culicoidea</taxon>
        <taxon>Culicidae</taxon>
        <taxon>Anophelinae</taxon>
        <taxon>Anopheles</taxon>
    </lineage>
</organism>
<dbReference type="OrthoDB" id="10679193at2759"/>
<evidence type="ECO:0000313" key="1">
    <source>
        <dbReference type="EMBL" id="KFB37274.1"/>
    </source>
</evidence>
<dbReference type="VEuPathDB" id="VectorBase:ASIC004495"/>
<gene>
    <name evidence="1" type="ORF">ZHAS_00004495</name>
</gene>
<dbReference type="EMBL" id="KE524840">
    <property type="protein sequence ID" value="KFB37274.1"/>
    <property type="molecule type" value="Genomic_DNA"/>
</dbReference>
<sequence>MIHHIVVSDTMTDCFCGRGVFRPWIPDVLVAVTTRFIPCQLIPYYIYPGTNIHPSMAPGETLRAPGVHPGLSQYAMQQIYTQVWVMQPLYSHSHIEDASGDIPQECSQETFPM</sequence>
<dbReference type="EnsemblMetazoa" id="ASIC004495-RA">
    <property type="protein sequence ID" value="ASIC004495-PA"/>
    <property type="gene ID" value="ASIC004495"/>
</dbReference>
<proteinExistence type="predicted"/>
<dbReference type="EMBL" id="ATLV01013126">
    <property type="status" value="NOT_ANNOTATED_CDS"/>
    <property type="molecule type" value="Genomic_DNA"/>
</dbReference>